<feature type="region of interest" description="Disordered" evidence="1">
    <location>
        <begin position="40"/>
        <end position="62"/>
    </location>
</feature>
<evidence type="ECO:0000313" key="2">
    <source>
        <dbReference type="EMBL" id="SUZ48177.1"/>
    </source>
</evidence>
<accession>A0A381N0V8</accession>
<proteinExistence type="predicted"/>
<dbReference type="EMBL" id="UINC01000055">
    <property type="protein sequence ID" value="SUZ48177.1"/>
    <property type="molecule type" value="Genomic_DNA"/>
</dbReference>
<protein>
    <submittedName>
        <fullName evidence="2">Uncharacterized protein</fullName>
    </submittedName>
</protein>
<name>A0A381N0V8_9ZZZZ</name>
<gene>
    <name evidence="2" type="ORF">METZ01_LOCUS1031</name>
</gene>
<sequence length="119" mass="13365">MGRHNREGKGADQLGYKYQVNYQPNWLRLVKVTRTLDSGRQSTKTLFRNPTHHRREGPSEKVRTRIVSPGQGLDMEVVVSDPHGSVYRVQVTCMVPTADGDSEKVVYTLEDSVPPASRG</sequence>
<reference evidence="2" key="1">
    <citation type="submission" date="2018-05" db="EMBL/GenBank/DDBJ databases">
        <authorList>
            <person name="Lanie J.A."/>
            <person name="Ng W.-L."/>
            <person name="Kazmierczak K.M."/>
            <person name="Andrzejewski T.M."/>
            <person name="Davidsen T.M."/>
            <person name="Wayne K.J."/>
            <person name="Tettelin H."/>
            <person name="Glass J.I."/>
            <person name="Rusch D."/>
            <person name="Podicherti R."/>
            <person name="Tsui H.-C.T."/>
            <person name="Winkler M.E."/>
        </authorList>
    </citation>
    <scope>NUCLEOTIDE SEQUENCE</scope>
</reference>
<organism evidence="2">
    <name type="scientific">marine metagenome</name>
    <dbReference type="NCBI Taxonomy" id="408172"/>
    <lineage>
        <taxon>unclassified sequences</taxon>
        <taxon>metagenomes</taxon>
        <taxon>ecological metagenomes</taxon>
    </lineage>
</organism>
<evidence type="ECO:0000256" key="1">
    <source>
        <dbReference type="SAM" id="MobiDB-lite"/>
    </source>
</evidence>
<dbReference type="AlphaFoldDB" id="A0A381N0V8"/>